<dbReference type="Proteomes" id="UP000887580">
    <property type="component" value="Unplaced"/>
</dbReference>
<reference evidence="2" key="1">
    <citation type="submission" date="2022-11" db="UniProtKB">
        <authorList>
            <consortium name="WormBaseParasite"/>
        </authorList>
    </citation>
    <scope>IDENTIFICATION</scope>
</reference>
<evidence type="ECO:0000313" key="2">
    <source>
        <dbReference type="WBParaSite" id="PS1159_v2.g17933.t1"/>
    </source>
</evidence>
<name>A0AC35FJF1_9BILA</name>
<proteinExistence type="predicted"/>
<sequence length="244" mass="27987">MYTKLFFYVFVLNNLFLIFAENVYPPWKKAVNKEMLPNELKDVYDFEDNAVIIRGHDEGISFVIEKDVPIKFQICREKPEKCEHGLAELKMIRFCYKALIVNANDQLNCPCGDDMGGFGIEEQERPDKTIILVRAPHDTENEHVGIQFGACVNAEIVKERGKYFLNFTQIPRVDELVINPLSEEDSPFEGNTNLRKISLHISSTNKVCGFYFKFLNGFFPLYEWIDPPTTTLPTPPPSITPTPA</sequence>
<accession>A0AC35FJF1</accession>
<dbReference type="WBParaSite" id="PS1159_v2.g17933.t1">
    <property type="protein sequence ID" value="PS1159_v2.g17933.t1"/>
    <property type="gene ID" value="PS1159_v2.g17933"/>
</dbReference>
<protein>
    <submittedName>
        <fullName evidence="2">Uncharacterized protein</fullName>
    </submittedName>
</protein>
<organism evidence="1 2">
    <name type="scientific">Panagrolaimus sp. PS1159</name>
    <dbReference type="NCBI Taxonomy" id="55785"/>
    <lineage>
        <taxon>Eukaryota</taxon>
        <taxon>Metazoa</taxon>
        <taxon>Ecdysozoa</taxon>
        <taxon>Nematoda</taxon>
        <taxon>Chromadorea</taxon>
        <taxon>Rhabditida</taxon>
        <taxon>Tylenchina</taxon>
        <taxon>Panagrolaimomorpha</taxon>
        <taxon>Panagrolaimoidea</taxon>
        <taxon>Panagrolaimidae</taxon>
        <taxon>Panagrolaimus</taxon>
    </lineage>
</organism>
<evidence type="ECO:0000313" key="1">
    <source>
        <dbReference type="Proteomes" id="UP000887580"/>
    </source>
</evidence>